<reference evidence="2" key="1">
    <citation type="submission" date="2022-11" db="EMBL/GenBank/DDBJ databases">
        <authorList>
            <person name="Petersen C."/>
        </authorList>
    </citation>
    <scope>NUCLEOTIDE SEQUENCE</scope>
    <source>
        <strain evidence="2">IBT 21917</strain>
    </source>
</reference>
<dbReference type="PANTHER" id="PTHR43735:SF5">
    <property type="entry name" value="FAD_NAD(P)-BINDING DOMAIN-CONTAINING PROTEIN"/>
    <property type="match status" value="1"/>
</dbReference>
<dbReference type="PRINTS" id="PR00411">
    <property type="entry name" value="PNDRDTASEI"/>
</dbReference>
<sequence length="418" mass="46096">MFAQIIFAAKLFGVITRQIWSRLVASLASLSHRLYYRPGSQPRNVVVVGASFAGYHTARCLANSLPSGWRVVVIEKNSHFQLTWVLPRFSVVGGHDHKAFIPYGRYLNGPEGSHLWIRDTVQSITARGKDQEKGQVHLSSGESIDYGYLVMATGSSAALPSRVELTEKDDGMKALQDQRERLEKAKDIVIVGGGPAGIELAADAKAQYPQKNVTLIHSRKYLLHDGFGIKIHRVILAEMEKLGVTVILGEKPTLPRDVTTGVLQLSNSAVGFDCLIQCTGQKPNSDLVRFLGTSAFTASGHLRVKPSLQVADDTFPYIYASGDIIDAGSIKTARSAIEQSQVVAENIVRVIRGRRQMEYHQQWWEGMTKITVGLEKSLVYISDGRVEWVISTRPPTELDSSMAWKYLGATAYVDPADD</sequence>
<evidence type="ECO:0000259" key="1">
    <source>
        <dbReference type="Pfam" id="PF07992"/>
    </source>
</evidence>
<dbReference type="Pfam" id="PF07992">
    <property type="entry name" value="Pyr_redox_2"/>
    <property type="match status" value="1"/>
</dbReference>
<feature type="domain" description="FAD/NAD(P)-binding" evidence="1">
    <location>
        <begin position="44"/>
        <end position="339"/>
    </location>
</feature>
<dbReference type="InterPro" id="IPR023753">
    <property type="entry name" value="FAD/NAD-binding_dom"/>
</dbReference>
<reference evidence="2" key="2">
    <citation type="journal article" date="2023" name="IMA Fungus">
        <title>Comparative genomic study of the Penicillium genus elucidates a diverse pangenome and 15 lateral gene transfer events.</title>
        <authorList>
            <person name="Petersen C."/>
            <person name="Sorensen T."/>
            <person name="Nielsen M.R."/>
            <person name="Sondergaard T.E."/>
            <person name="Sorensen J.L."/>
            <person name="Fitzpatrick D.A."/>
            <person name="Frisvad J.C."/>
            <person name="Nielsen K.L."/>
        </authorList>
    </citation>
    <scope>NUCLEOTIDE SEQUENCE</scope>
    <source>
        <strain evidence="2">IBT 21917</strain>
    </source>
</reference>
<dbReference type="GO" id="GO:0004174">
    <property type="term" value="F:electron-transferring-flavoprotein dehydrogenase activity"/>
    <property type="evidence" value="ECO:0007669"/>
    <property type="project" value="TreeGrafter"/>
</dbReference>
<evidence type="ECO:0000313" key="2">
    <source>
        <dbReference type="EMBL" id="KAJ5178992.1"/>
    </source>
</evidence>
<dbReference type="InterPro" id="IPR036188">
    <property type="entry name" value="FAD/NAD-bd_sf"/>
</dbReference>
<dbReference type="OrthoDB" id="202203at2759"/>
<accession>A0A9W9IJP4</accession>
<protein>
    <recommendedName>
        <fullName evidence="1">FAD/NAD(P)-binding domain-containing protein</fullName>
    </recommendedName>
</protein>
<dbReference type="Gene3D" id="3.50.50.100">
    <property type="match status" value="1"/>
</dbReference>
<evidence type="ECO:0000313" key="3">
    <source>
        <dbReference type="Proteomes" id="UP001146351"/>
    </source>
</evidence>
<name>A0A9W9IJP4_9EURO</name>
<keyword evidence="3" id="KW-1185">Reference proteome</keyword>
<organism evidence="2 3">
    <name type="scientific">Penicillium capsulatum</name>
    <dbReference type="NCBI Taxonomy" id="69766"/>
    <lineage>
        <taxon>Eukaryota</taxon>
        <taxon>Fungi</taxon>
        <taxon>Dikarya</taxon>
        <taxon>Ascomycota</taxon>
        <taxon>Pezizomycotina</taxon>
        <taxon>Eurotiomycetes</taxon>
        <taxon>Eurotiomycetidae</taxon>
        <taxon>Eurotiales</taxon>
        <taxon>Aspergillaceae</taxon>
        <taxon>Penicillium</taxon>
    </lineage>
</organism>
<dbReference type="GO" id="GO:0005737">
    <property type="term" value="C:cytoplasm"/>
    <property type="evidence" value="ECO:0007669"/>
    <property type="project" value="TreeGrafter"/>
</dbReference>
<dbReference type="PRINTS" id="PR00368">
    <property type="entry name" value="FADPNR"/>
</dbReference>
<dbReference type="EMBL" id="JAPQKO010000002">
    <property type="protein sequence ID" value="KAJ5178992.1"/>
    <property type="molecule type" value="Genomic_DNA"/>
</dbReference>
<dbReference type="SUPFAM" id="SSF51905">
    <property type="entry name" value="FAD/NAD(P)-binding domain"/>
    <property type="match status" value="1"/>
</dbReference>
<dbReference type="Proteomes" id="UP001146351">
    <property type="component" value="Unassembled WGS sequence"/>
</dbReference>
<comment type="caution">
    <text evidence="2">The sequence shown here is derived from an EMBL/GenBank/DDBJ whole genome shotgun (WGS) entry which is preliminary data.</text>
</comment>
<gene>
    <name evidence="2" type="ORF">N7492_002202</name>
</gene>
<dbReference type="PANTHER" id="PTHR43735">
    <property type="entry name" value="APOPTOSIS-INDUCING FACTOR 1"/>
    <property type="match status" value="1"/>
</dbReference>
<dbReference type="AlphaFoldDB" id="A0A9W9IJP4"/>
<dbReference type="GO" id="GO:0050660">
    <property type="term" value="F:flavin adenine dinucleotide binding"/>
    <property type="evidence" value="ECO:0007669"/>
    <property type="project" value="TreeGrafter"/>
</dbReference>
<proteinExistence type="predicted"/>